<dbReference type="PANTHER" id="PTHR28241">
    <property type="entry name" value="MITOCHONDRIAL IMPORT PROTEIN 1"/>
    <property type="match status" value="1"/>
</dbReference>
<dbReference type="InterPro" id="IPR013262">
    <property type="entry name" value="OMP_MIM1/TOM13_mt"/>
</dbReference>
<dbReference type="AlphaFoldDB" id="A0A9P6WQ46"/>
<accession>A0A9P6WQ46</accession>
<evidence type="ECO:0008006" key="3">
    <source>
        <dbReference type="Google" id="ProtNLM"/>
    </source>
</evidence>
<sequence>MDNTDIDAVHGGVEALEDVKAALDQQHLSNVIQKSETTTDNEHYDETDEDNDVIATAAVESVEPVEPVYDIDFGRIGNFVVKCGINLVLPFINGMMMGFGEIFAHELCFRHHWRYARVSPPERMYRIQMNSNANKAVQERSSVLSYT</sequence>
<gene>
    <name evidence="1" type="ORF">C6P40_003593</name>
</gene>
<evidence type="ECO:0000313" key="1">
    <source>
        <dbReference type="EMBL" id="KAG0690202.1"/>
    </source>
</evidence>
<dbReference type="Pfam" id="PF08219">
    <property type="entry name" value="TOM13"/>
    <property type="match status" value="1"/>
</dbReference>
<name>A0A9P6WQ46_9ASCO</name>
<dbReference type="PANTHER" id="PTHR28241:SF1">
    <property type="entry name" value="MITOCHONDRIAL IMPORT PROTEIN 1"/>
    <property type="match status" value="1"/>
</dbReference>
<dbReference type="Proteomes" id="UP000697127">
    <property type="component" value="Unassembled WGS sequence"/>
</dbReference>
<comment type="caution">
    <text evidence="1">The sequence shown here is derived from an EMBL/GenBank/DDBJ whole genome shotgun (WGS) entry which is preliminary data.</text>
</comment>
<keyword evidence="2" id="KW-1185">Reference proteome</keyword>
<dbReference type="GO" id="GO:0005741">
    <property type="term" value="C:mitochondrial outer membrane"/>
    <property type="evidence" value="ECO:0007669"/>
    <property type="project" value="InterPro"/>
</dbReference>
<dbReference type="EMBL" id="PUHW01000041">
    <property type="protein sequence ID" value="KAG0690202.1"/>
    <property type="molecule type" value="Genomic_DNA"/>
</dbReference>
<evidence type="ECO:0000313" key="2">
    <source>
        <dbReference type="Proteomes" id="UP000697127"/>
    </source>
</evidence>
<proteinExistence type="predicted"/>
<dbReference type="GO" id="GO:0045040">
    <property type="term" value="P:protein insertion into mitochondrial outer membrane"/>
    <property type="evidence" value="ECO:0007669"/>
    <property type="project" value="TreeGrafter"/>
</dbReference>
<organism evidence="1 2">
    <name type="scientific">Pichia californica</name>
    <dbReference type="NCBI Taxonomy" id="460514"/>
    <lineage>
        <taxon>Eukaryota</taxon>
        <taxon>Fungi</taxon>
        <taxon>Dikarya</taxon>
        <taxon>Ascomycota</taxon>
        <taxon>Saccharomycotina</taxon>
        <taxon>Pichiomycetes</taxon>
        <taxon>Pichiales</taxon>
        <taxon>Pichiaceae</taxon>
        <taxon>Pichia</taxon>
    </lineage>
</organism>
<dbReference type="GO" id="GO:0070096">
    <property type="term" value="P:mitochondrial outer membrane translocase complex assembly"/>
    <property type="evidence" value="ECO:0007669"/>
    <property type="project" value="TreeGrafter"/>
</dbReference>
<protein>
    <recommendedName>
        <fullName evidence="3">Mitochondrial import protein 1</fullName>
    </recommendedName>
</protein>
<reference evidence="1" key="1">
    <citation type="submission" date="2020-11" db="EMBL/GenBank/DDBJ databases">
        <title>Kefir isolates.</title>
        <authorList>
            <person name="Marcisauskas S."/>
            <person name="Kim Y."/>
            <person name="Blasche S."/>
        </authorList>
    </citation>
    <scope>NUCLEOTIDE SEQUENCE</scope>
    <source>
        <strain evidence="1">Olga-1</strain>
    </source>
</reference>